<organism evidence="3 4">
    <name type="scientific">Serpentinimonas raichei</name>
    <dbReference type="NCBI Taxonomy" id="1458425"/>
    <lineage>
        <taxon>Bacteria</taxon>
        <taxon>Pseudomonadati</taxon>
        <taxon>Pseudomonadota</taxon>
        <taxon>Betaproteobacteria</taxon>
        <taxon>Burkholderiales</taxon>
        <taxon>Comamonadaceae</taxon>
        <taxon>Serpentinimonas</taxon>
    </lineage>
</organism>
<dbReference type="Gene3D" id="3.30.2310.20">
    <property type="entry name" value="RelE-like"/>
    <property type="match status" value="1"/>
</dbReference>
<dbReference type="KEGG" id="cbaa:SRAA_0303"/>
<dbReference type="PANTHER" id="PTHR33755">
    <property type="entry name" value="TOXIN PARE1-RELATED"/>
    <property type="match status" value="1"/>
</dbReference>
<dbReference type="OrthoDB" id="9798046at2"/>
<dbReference type="Pfam" id="PF05016">
    <property type="entry name" value="ParE_toxin"/>
    <property type="match status" value="1"/>
</dbReference>
<accession>A0A060NGQ6</accession>
<gene>
    <name evidence="3" type="ORF">SRAA_0303</name>
</gene>
<dbReference type="NCBIfam" id="TIGR02385">
    <property type="entry name" value="RelE_StbE"/>
    <property type="match status" value="1"/>
</dbReference>
<dbReference type="PANTHER" id="PTHR33755:SF6">
    <property type="entry name" value="PLASMID STABILIZATION SYSTEM PROTEIN"/>
    <property type="match status" value="1"/>
</dbReference>
<sequence length="99" mass="11297">MKLVWTRIASADRKAIREYIARDNPAAAVSLDEQFSEKARHLLDHPKLGRAGRVAGTRELVAHRHYLLVYDLEGDWVRVLRVQHTARQWPNPAAQPPPA</sequence>
<dbReference type="InterPro" id="IPR051803">
    <property type="entry name" value="TA_system_RelE-like_toxin"/>
</dbReference>
<comment type="similarity">
    <text evidence="1">Belongs to the RelE toxin family.</text>
</comment>
<protein>
    <submittedName>
        <fullName evidence="3">Plasmid stabilization system protein</fullName>
    </submittedName>
</protein>
<dbReference type="STRING" id="1458425.SRAA_0303"/>
<dbReference type="RefSeq" id="WP_029462154.1">
    <property type="nucleotide sequence ID" value="NZ_AP014568.1"/>
</dbReference>
<evidence type="ECO:0000313" key="3">
    <source>
        <dbReference type="EMBL" id="BAO80157.1"/>
    </source>
</evidence>
<evidence type="ECO:0000256" key="1">
    <source>
        <dbReference type="ARBA" id="ARBA00006226"/>
    </source>
</evidence>
<evidence type="ECO:0000256" key="2">
    <source>
        <dbReference type="ARBA" id="ARBA00022649"/>
    </source>
</evidence>
<name>A0A060NGQ6_9BURK</name>
<dbReference type="EMBL" id="AP014568">
    <property type="protein sequence ID" value="BAO80157.1"/>
    <property type="molecule type" value="Genomic_DNA"/>
</dbReference>
<dbReference type="InterPro" id="IPR007712">
    <property type="entry name" value="RelE/ParE_toxin"/>
</dbReference>
<reference evidence="3 4" key="1">
    <citation type="journal article" date="2014" name="Nat. Commun.">
        <title>Physiological and genomic features of highly alkaliphilic hydrogen-utilizing Betaproteobacteria from a continental serpentinizing site.</title>
        <authorList>
            <person name="Suzuki S."/>
            <person name="Kuenen J.G."/>
            <person name="Schipper K."/>
            <person name="van der Velde S."/>
            <person name="Ishii S."/>
            <person name="Wu A."/>
            <person name="Sorokin D.Y."/>
            <person name="Tenney A."/>
            <person name="Meng X.Y."/>
            <person name="Morrill P.L."/>
            <person name="Kamagata Y."/>
            <person name="Muyzer G."/>
            <person name="Nealson K.H."/>
        </authorList>
    </citation>
    <scope>NUCLEOTIDE SEQUENCE [LARGE SCALE GENOMIC DNA]</scope>
    <source>
        <strain evidence="3 4">A1</strain>
    </source>
</reference>
<keyword evidence="4" id="KW-1185">Reference proteome</keyword>
<dbReference type="Proteomes" id="UP000067461">
    <property type="component" value="Chromosome"/>
</dbReference>
<keyword evidence="2" id="KW-1277">Toxin-antitoxin system</keyword>
<evidence type="ECO:0000313" key="4">
    <source>
        <dbReference type="Proteomes" id="UP000067461"/>
    </source>
</evidence>
<proteinExistence type="inferred from homology"/>
<dbReference type="InterPro" id="IPR035093">
    <property type="entry name" value="RelE/ParE_toxin_dom_sf"/>
</dbReference>
<dbReference type="HOGENOM" id="CLU_147162_11_1_4"/>
<dbReference type="AlphaFoldDB" id="A0A060NGQ6"/>